<reference evidence="11" key="1">
    <citation type="journal article" date="2019" name="Int. J. Syst. Evol. Microbiol.">
        <title>The Global Catalogue of Microorganisms (GCM) 10K type strain sequencing project: providing services to taxonomists for standard genome sequencing and annotation.</title>
        <authorList>
            <consortium name="The Broad Institute Genomics Platform"/>
            <consortium name="The Broad Institute Genome Sequencing Center for Infectious Disease"/>
            <person name="Wu L."/>
            <person name="Ma J."/>
        </authorList>
    </citation>
    <scope>NUCLEOTIDE SEQUENCE [LARGE SCALE GENOMIC DNA]</scope>
    <source>
        <strain evidence="11">CCUG 54356</strain>
    </source>
</reference>
<dbReference type="PANTHER" id="PTHR30026:SF5">
    <property type="entry name" value="ABC-TYPE EFFLUX SYSTEM SECRETIN COMPONENT"/>
    <property type="match status" value="1"/>
</dbReference>
<dbReference type="RefSeq" id="WP_230436226.1">
    <property type="nucleotide sequence ID" value="NZ_CP087715.1"/>
</dbReference>
<dbReference type="InterPro" id="IPR003423">
    <property type="entry name" value="OMP_efflux"/>
</dbReference>
<feature type="signal peptide" evidence="9">
    <location>
        <begin position="1"/>
        <end position="19"/>
    </location>
</feature>
<dbReference type="Proteomes" id="UP001597264">
    <property type="component" value="Unassembled WGS sequence"/>
</dbReference>
<comment type="caution">
    <text evidence="10">The sequence shown here is derived from an EMBL/GenBank/DDBJ whole genome shotgun (WGS) entry which is preliminary data.</text>
</comment>
<evidence type="ECO:0000256" key="9">
    <source>
        <dbReference type="SAM" id="SignalP"/>
    </source>
</evidence>
<keyword evidence="3" id="KW-0813">Transport</keyword>
<feature type="coiled-coil region" evidence="8">
    <location>
        <begin position="199"/>
        <end position="226"/>
    </location>
</feature>
<feature type="chain" id="PRO_5047030183" evidence="9">
    <location>
        <begin position="20"/>
        <end position="457"/>
    </location>
</feature>
<evidence type="ECO:0000256" key="2">
    <source>
        <dbReference type="ARBA" id="ARBA00007613"/>
    </source>
</evidence>
<dbReference type="SUPFAM" id="SSF56954">
    <property type="entry name" value="Outer membrane efflux proteins (OEP)"/>
    <property type="match status" value="1"/>
</dbReference>
<evidence type="ECO:0000256" key="3">
    <source>
        <dbReference type="ARBA" id="ARBA00022448"/>
    </source>
</evidence>
<evidence type="ECO:0000256" key="1">
    <source>
        <dbReference type="ARBA" id="ARBA00004442"/>
    </source>
</evidence>
<evidence type="ECO:0000256" key="8">
    <source>
        <dbReference type="SAM" id="Coils"/>
    </source>
</evidence>
<name>A0ABW3U527_9GAMM</name>
<accession>A0ABW3U527</accession>
<evidence type="ECO:0000256" key="7">
    <source>
        <dbReference type="ARBA" id="ARBA00023237"/>
    </source>
</evidence>
<dbReference type="Gene3D" id="1.20.1600.10">
    <property type="entry name" value="Outer membrane efflux proteins (OEP)"/>
    <property type="match status" value="1"/>
</dbReference>
<proteinExistence type="inferred from homology"/>
<gene>
    <name evidence="10" type="ORF">ACFQ2X_04940</name>
</gene>
<comment type="similarity">
    <text evidence="2">Belongs to the outer membrane factor (OMF) (TC 1.B.17) family.</text>
</comment>
<organism evidence="10 11">
    <name type="scientific">Microbulbifer celer</name>
    <dbReference type="NCBI Taxonomy" id="435905"/>
    <lineage>
        <taxon>Bacteria</taxon>
        <taxon>Pseudomonadati</taxon>
        <taxon>Pseudomonadota</taxon>
        <taxon>Gammaproteobacteria</taxon>
        <taxon>Cellvibrionales</taxon>
        <taxon>Microbulbiferaceae</taxon>
        <taxon>Microbulbifer</taxon>
    </lineage>
</organism>
<dbReference type="InterPro" id="IPR051906">
    <property type="entry name" value="TolC-like"/>
</dbReference>
<keyword evidence="7" id="KW-0998">Cell outer membrane</keyword>
<evidence type="ECO:0000256" key="4">
    <source>
        <dbReference type="ARBA" id="ARBA00022452"/>
    </source>
</evidence>
<keyword evidence="4" id="KW-1134">Transmembrane beta strand</keyword>
<evidence type="ECO:0000256" key="5">
    <source>
        <dbReference type="ARBA" id="ARBA00022692"/>
    </source>
</evidence>
<keyword evidence="11" id="KW-1185">Reference proteome</keyword>
<comment type="subcellular location">
    <subcellularLocation>
        <location evidence="1">Cell outer membrane</location>
    </subcellularLocation>
</comment>
<sequence length="457" mass="49785">MIRWLLLTLLVLPFAQVAAGSYQDPLTFSEAVQRLQKTPLLEAERAQLAGAEAKNSATRALALPQLGVISTYGQFSDPVEVDLRPINQVLEALDPAIPEIPNPILQPRDFSFTMATLTWPVFTGGRTRSLQEASAIGIEVASAGKEVTENKLLLDLTARYFGVSVSERALQVQTSVVGSLRTHLRNARILENEGQIAAADRMRAEVALAQAELEEQERQHALENIRAGLSSLLSLGNPDVQTASGPPSQLPAPADLQHLLDDAQQFNPLVRQLNATARQAEKVIGVARSEYWPDVTIVGGFELHSYQLPELIPDWTVTANLTFKIFDGGARKAGVSLAQEEWRTTQALAREAENRVQLDVESRYSSFLDAQRRADVSRRTERLAAESLRMQRAAFAAGEGRSIDVVDAENALAGAKLQRLAADYDCLLAWTSLMLATGRGATVLDVLAKPGVVPNVK</sequence>
<evidence type="ECO:0000256" key="6">
    <source>
        <dbReference type="ARBA" id="ARBA00023136"/>
    </source>
</evidence>
<evidence type="ECO:0000313" key="10">
    <source>
        <dbReference type="EMBL" id="MFD1215937.1"/>
    </source>
</evidence>
<keyword evidence="5" id="KW-0812">Transmembrane</keyword>
<protein>
    <submittedName>
        <fullName evidence="10">TolC family protein</fullName>
    </submittedName>
</protein>
<dbReference type="PANTHER" id="PTHR30026">
    <property type="entry name" value="OUTER MEMBRANE PROTEIN TOLC"/>
    <property type="match status" value="1"/>
</dbReference>
<keyword evidence="9" id="KW-0732">Signal</keyword>
<dbReference type="Pfam" id="PF02321">
    <property type="entry name" value="OEP"/>
    <property type="match status" value="2"/>
</dbReference>
<keyword evidence="6" id="KW-0472">Membrane</keyword>
<keyword evidence="8" id="KW-0175">Coiled coil</keyword>
<dbReference type="EMBL" id="JBHTLR010000005">
    <property type="protein sequence ID" value="MFD1215937.1"/>
    <property type="molecule type" value="Genomic_DNA"/>
</dbReference>
<evidence type="ECO:0000313" key="11">
    <source>
        <dbReference type="Proteomes" id="UP001597264"/>
    </source>
</evidence>